<dbReference type="Proteomes" id="UP001318860">
    <property type="component" value="Unassembled WGS sequence"/>
</dbReference>
<feature type="domain" description="A20-type" evidence="6">
    <location>
        <begin position="12"/>
        <end position="46"/>
    </location>
</feature>
<accession>A0ABR0WSN1</accession>
<feature type="region of interest" description="Disordered" evidence="5">
    <location>
        <begin position="82"/>
        <end position="111"/>
    </location>
</feature>
<evidence type="ECO:0000259" key="6">
    <source>
        <dbReference type="PROSITE" id="PS51036"/>
    </source>
</evidence>
<dbReference type="InterPro" id="IPR050652">
    <property type="entry name" value="AN1_A20_ZnFinger"/>
</dbReference>
<reference evidence="7 8" key="1">
    <citation type="journal article" date="2021" name="Comput. Struct. Biotechnol. J.">
        <title>De novo genome assembly of the potent medicinal plant Rehmannia glutinosa using nanopore technology.</title>
        <authorList>
            <person name="Ma L."/>
            <person name="Dong C."/>
            <person name="Song C."/>
            <person name="Wang X."/>
            <person name="Zheng X."/>
            <person name="Niu Y."/>
            <person name="Chen S."/>
            <person name="Feng W."/>
        </authorList>
    </citation>
    <scope>NUCLEOTIDE SEQUENCE [LARGE SCALE GENOMIC DNA]</scope>
    <source>
        <strain evidence="7">DH-2019</strain>
    </source>
</reference>
<organism evidence="7 8">
    <name type="scientific">Rehmannia glutinosa</name>
    <name type="common">Chinese foxglove</name>
    <dbReference type="NCBI Taxonomy" id="99300"/>
    <lineage>
        <taxon>Eukaryota</taxon>
        <taxon>Viridiplantae</taxon>
        <taxon>Streptophyta</taxon>
        <taxon>Embryophyta</taxon>
        <taxon>Tracheophyta</taxon>
        <taxon>Spermatophyta</taxon>
        <taxon>Magnoliopsida</taxon>
        <taxon>eudicotyledons</taxon>
        <taxon>Gunneridae</taxon>
        <taxon>Pentapetalae</taxon>
        <taxon>asterids</taxon>
        <taxon>lamiids</taxon>
        <taxon>Lamiales</taxon>
        <taxon>Orobanchaceae</taxon>
        <taxon>Rehmannieae</taxon>
        <taxon>Rehmannia</taxon>
    </lineage>
</organism>
<dbReference type="EMBL" id="JABTTQ020000009">
    <property type="protein sequence ID" value="KAK6149185.1"/>
    <property type="molecule type" value="Genomic_DNA"/>
</dbReference>
<dbReference type="PROSITE" id="PS51036">
    <property type="entry name" value="ZF_A20"/>
    <property type="match status" value="1"/>
</dbReference>
<keyword evidence="4" id="KW-0862">Zinc</keyword>
<gene>
    <name evidence="7" type="ORF">DH2020_016710</name>
</gene>
<dbReference type="SMART" id="SM00259">
    <property type="entry name" value="ZnF_A20"/>
    <property type="match status" value="1"/>
</dbReference>
<dbReference type="PANTHER" id="PTHR10634">
    <property type="entry name" value="AN1-TYPE ZINC FINGER PROTEIN"/>
    <property type="match status" value="1"/>
</dbReference>
<sequence>MESSKETNCRAPEGSVLCINNCGFFGSAATMNMCSKCHKDIILKQQQAKLAASSIENIVSGSSSSIEKGPVFADVKAKSIELKPTSPQPSSNLICPESRNEGEKRARTDKHECPFDYRTAGRDAIAKANPLVKAEKLDKI</sequence>
<evidence type="ECO:0000256" key="2">
    <source>
        <dbReference type="ARBA" id="ARBA00022723"/>
    </source>
</evidence>
<dbReference type="PANTHER" id="PTHR10634:SF107">
    <property type="entry name" value="ZINC FINGER A20 AND AN1 DOMAIN-CONTAINING STRESS-ASSOCIATED PROTEIN 8-LIKE"/>
    <property type="match status" value="1"/>
</dbReference>
<evidence type="ECO:0000313" key="8">
    <source>
        <dbReference type="Proteomes" id="UP001318860"/>
    </source>
</evidence>
<feature type="compositionally biased region" description="Basic and acidic residues" evidence="5">
    <location>
        <begin position="98"/>
        <end position="111"/>
    </location>
</feature>
<evidence type="ECO:0000256" key="3">
    <source>
        <dbReference type="ARBA" id="ARBA00022771"/>
    </source>
</evidence>
<dbReference type="SUPFAM" id="SSF57716">
    <property type="entry name" value="Glucocorticoid receptor-like (DNA-binding domain)"/>
    <property type="match status" value="1"/>
</dbReference>
<evidence type="ECO:0000313" key="7">
    <source>
        <dbReference type="EMBL" id="KAK6149185.1"/>
    </source>
</evidence>
<dbReference type="Gene3D" id="4.10.1110.10">
    <property type="entry name" value="AN1-like Zinc finger"/>
    <property type="match status" value="1"/>
</dbReference>
<evidence type="ECO:0000256" key="4">
    <source>
        <dbReference type="ARBA" id="ARBA00022833"/>
    </source>
</evidence>
<comment type="function">
    <text evidence="1">May be involved in environmental stress response.</text>
</comment>
<dbReference type="Gene3D" id="1.20.5.4770">
    <property type="match status" value="1"/>
</dbReference>
<name>A0ABR0WSN1_REHGL</name>
<dbReference type="SUPFAM" id="SSF118310">
    <property type="entry name" value="AN1-like Zinc finger"/>
    <property type="match status" value="1"/>
</dbReference>
<keyword evidence="2" id="KW-0479">Metal-binding</keyword>
<evidence type="ECO:0000256" key="1">
    <source>
        <dbReference type="ARBA" id="ARBA00003732"/>
    </source>
</evidence>
<protein>
    <recommendedName>
        <fullName evidence="6">A20-type domain-containing protein</fullName>
    </recommendedName>
</protein>
<proteinExistence type="predicted"/>
<dbReference type="InterPro" id="IPR002653">
    <property type="entry name" value="Znf_A20"/>
</dbReference>
<dbReference type="Pfam" id="PF01754">
    <property type="entry name" value="zf-A20"/>
    <property type="match status" value="1"/>
</dbReference>
<dbReference type="InterPro" id="IPR035896">
    <property type="entry name" value="AN1-like_Znf"/>
</dbReference>
<evidence type="ECO:0000256" key="5">
    <source>
        <dbReference type="SAM" id="MobiDB-lite"/>
    </source>
</evidence>
<keyword evidence="3" id="KW-0863">Zinc-finger</keyword>
<keyword evidence="8" id="KW-1185">Reference proteome</keyword>
<comment type="caution">
    <text evidence="7">The sequence shown here is derived from an EMBL/GenBank/DDBJ whole genome shotgun (WGS) entry which is preliminary data.</text>
</comment>